<keyword evidence="2" id="KW-1185">Reference proteome</keyword>
<proteinExistence type="predicted"/>
<protein>
    <submittedName>
        <fullName evidence="1">Uncharacterized protein</fullName>
    </submittedName>
</protein>
<organism evidence="1 2">
    <name type="scientific">Emiliania huxleyi (strain CCMP1516)</name>
    <dbReference type="NCBI Taxonomy" id="280463"/>
    <lineage>
        <taxon>Eukaryota</taxon>
        <taxon>Haptista</taxon>
        <taxon>Haptophyta</taxon>
        <taxon>Prymnesiophyceae</taxon>
        <taxon>Isochrysidales</taxon>
        <taxon>Noelaerhabdaceae</taxon>
        <taxon>Emiliania</taxon>
    </lineage>
</organism>
<dbReference type="GeneID" id="17253536"/>
<evidence type="ECO:0000313" key="2">
    <source>
        <dbReference type="Proteomes" id="UP000013827"/>
    </source>
</evidence>
<evidence type="ECO:0000313" key="1">
    <source>
        <dbReference type="EnsemblProtists" id="EOD07383"/>
    </source>
</evidence>
<dbReference type="PaxDb" id="2903-EOD07383"/>
<dbReference type="HOGENOM" id="CLU_1231824_0_0_1"/>
<name>A0A0D3I7Z8_EMIH1</name>
<reference evidence="1" key="2">
    <citation type="submission" date="2024-10" db="UniProtKB">
        <authorList>
            <consortium name="EnsemblProtists"/>
        </authorList>
    </citation>
    <scope>IDENTIFICATION</scope>
</reference>
<reference evidence="2" key="1">
    <citation type="journal article" date="2013" name="Nature">
        <title>Pan genome of the phytoplankton Emiliania underpins its global distribution.</title>
        <authorList>
            <person name="Read B.A."/>
            <person name="Kegel J."/>
            <person name="Klute M.J."/>
            <person name="Kuo A."/>
            <person name="Lefebvre S.C."/>
            <person name="Maumus F."/>
            <person name="Mayer C."/>
            <person name="Miller J."/>
            <person name="Monier A."/>
            <person name="Salamov A."/>
            <person name="Young J."/>
            <person name="Aguilar M."/>
            <person name="Claverie J.M."/>
            <person name="Frickenhaus S."/>
            <person name="Gonzalez K."/>
            <person name="Herman E.K."/>
            <person name="Lin Y.C."/>
            <person name="Napier J."/>
            <person name="Ogata H."/>
            <person name="Sarno A.F."/>
            <person name="Shmutz J."/>
            <person name="Schroeder D."/>
            <person name="de Vargas C."/>
            <person name="Verret F."/>
            <person name="von Dassow P."/>
            <person name="Valentin K."/>
            <person name="Van de Peer Y."/>
            <person name="Wheeler G."/>
            <person name="Dacks J.B."/>
            <person name="Delwiche C.F."/>
            <person name="Dyhrman S.T."/>
            <person name="Glockner G."/>
            <person name="John U."/>
            <person name="Richards T."/>
            <person name="Worden A.Z."/>
            <person name="Zhang X."/>
            <person name="Grigoriev I.V."/>
            <person name="Allen A.E."/>
            <person name="Bidle K."/>
            <person name="Borodovsky M."/>
            <person name="Bowler C."/>
            <person name="Brownlee C."/>
            <person name="Cock J.M."/>
            <person name="Elias M."/>
            <person name="Gladyshev V.N."/>
            <person name="Groth M."/>
            <person name="Guda C."/>
            <person name="Hadaegh A."/>
            <person name="Iglesias-Rodriguez M.D."/>
            <person name="Jenkins J."/>
            <person name="Jones B.M."/>
            <person name="Lawson T."/>
            <person name="Leese F."/>
            <person name="Lindquist E."/>
            <person name="Lobanov A."/>
            <person name="Lomsadze A."/>
            <person name="Malik S.B."/>
            <person name="Marsh M.E."/>
            <person name="Mackinder L."/>
            <person name="Mock T."/>
            <person name="Mueller-Roeber B."/>
            <person name="Pagarete A."/>
            <person name="Parker M."/>
            <person name="Probert I."/>
            <person name="Quesneville H."/>
            <person name="Raines C."/>
            <person name="Rensing S.A."/>
            <person name="Riano-Pachon D.M."/>
            <person name="Richier S."/>
            <person name="Rokitta S."/>
            <person name="Shiraiwa Y."/>
            <person name="Soanes D.M."/>
            <person name="van der Giezen M."/>
            <person name="Wahlund T.M."/>
            <person name="Williams B."/>
            <person name="Wilson W."/>
            <person name="Wolfe G."/>
            <person name="Wurch L.L."/>
        </authorList>
    </citation>
    <scope>NUCLEOTIDE SEQUENCE</scope>
</reference>
<dbReference type="AlphaFoldDB" id="A0A0D3I7Z8"/>
<accession>A0A0D3I7Z8</accession>
<sequence length="225" mass="24659">MDTASLIASVLSAARDCLAHALLWLPEVHPDLREKPEGLAVAGAALVPLLLLISSLLPTRAPRKASSESGGGNNWKRARVVKTVAATPLLGRSPSLPPPTALPRPVDLTGSWVNVSIRGDMHAYMVSMGAHFLVRQEAKAQEFGVGKMRNVISRQSNLHLLIEMNFPFVQSIELELDGREREYGTDPFGRSLRYCARWEGAELVAGTRVTRVFAREQPGTRALRY</sequence>
<dbReference type="KEGG" id="ehx:EMIHUDRAFT_446436"/>
<dbReference type="Proteomes" id="UP000013827">
    <property type="component" value="Unassembled WGS sequence"/>
</dbReference>
<dbReference type="EnsemblProtists" id="EOD07383">
    <property type="protein sequence ID" value="EOD07383"/>
    <property type="gene ID" value="EMIHUDRAFT_446436"/>
</dbReference>
<dbReference type="RefSeq" id="XP_005759812.1">
    <property type="nucleotide sequence ID" value="XM_005759755.1"/>
</dbReference>